<keyword evidence="3" id="KW-1185">Reference proteome</keyword>
<accession>A0AAN8YW85</accession>
<reference evidence="2 3" key="1">
    <citation type="submission" date="2023-12" db="EMBL/GenBank/DDBJ databases">
        <title>A high-quality genome assembly for Dillenia turbinata (Dilleniales).</title>
        <authorList>
            <person name="Chanderbali A."/>
        </authorList>
    </citation>
    <scope>NUCLEOTIDE SEQUENCE [LARGE SCALE GENOMIC DNA]</scope>
    <source>
        <strain evidence="2">LSX21</strain>
        <tissue evidence="2">Leaf</tissue>
    </source>
</reference>
<organism evidence="2 3">
    <name type="scientific">Dillenia turbinata</name>
    <dbReference type="NCBI Taxonomy" id="194707"/>
    <lineage>
        <taxon>Eukaryota</taxon>
        <taxon>Viridiplantae</taxon>
        <taxon>Streptophyta</taxon>
        <taxon>Embryophyta</taxon>
        <taxon>Tracheophyta</taxon>
        <taxon>Spermatophyta</taxon>
        <taxon>Magnoliopsida</taxon>
        <taxon>eudicotyledons</taxon>
        <taxon>Gunneridae</taxon>
        <taxon>Pentapetalae</taxon>
        <taxon>Dilleniales</taxon>
        <taxon>Dilleniaceae</taxon>
        <taxon>Dillenia</taxon>
    </lineage>
</organism>
<sequence length="265" mass="29173">MAESLFDDLPPPSLSSNPKTLQEHLGEEEHHISEPVPAKCRYLTILLLFNPSKTPNAPGETKLRFKMTTDASDAQVIDALQKIASHIKNLTKFAKESKLAIQLIESGAVKSETSDQFFAILEAAMSSSTSCNDISVGRIITRSLRLHDLHSVLNKKQKNKLATWTIRAMTCNDFFTDVSFVWGDVEGFHSGRVRCGTWLKPIKRPSHAIGPMGLFSANKPSFLTAAAQNCVLKILRVLPALFSKVAGRKKEAISSLPVATEDDDK</sequence>
<dbReference type="PANTHER" id="PTHR36749:SF1">
    <property type="entry name" value="F7O18.3 PROTEIN"/>
    <property type="match status" value="1"/>
</dbReference>
<feature type="compositionally biased region" description="Basic and acidic residues" evidence="1">
    <location>
        <begin position="21"/>
        <end position="32"/>
    </location>
</feature>
<evidence type="ECO:0000313" key="2">
    <source>
        <dbReference type="EMBL" id="KAK6915361.1"/>
    </source>
</evidence>
<comment type="caution">
    <text evidence="2">The sequence shown here is derived from an EMBL/GenBank/DDBJ whole genome shotgun (WGS) entry which is preliminary data.</text>
</comment>
<dbReference type="AlphaFoldDB" id="A0AAN8YW85"/>
<protein>
    <submittedName>
        <fullName evidence="2">Uncharacterized protein</fullName>
    </submittedName>
</protein>
<dbReference type="EMBL" id="JBAMMX010000025">
    <property type="protein sequence ID" value="KAK6915361.1"/>
    <property type="molecule type" value="Genomic_DNA"/>
</dbReference>
<evidence type="ECO:0000313" key="3">
    <source>
        <dbReference type="Proteomes" id="UP001370490"/>
    </source>
</evidence>
<gene>
    <name evidence="2" type="ORF">RJ641_020478</name>
</gene>
<dbReference type="Proteomes" id="UP001370490">
    <property type="component" value="Unassembled WGS sequence"/>
</dbReference>
<name>A0AAN8YW85_9MAGN</name>
<proteinExistence type="predicted"/>
<feature type="region of interest" description="Disordered" evidence="1">
    <location>
        <begin position="1"/>
        <end position="32"/>
    </location>
</feature>
<dbReference type="PANTHER" id="PTHR36749">
    <property type="entry name" value="F7O18.3 PROTEIN"/>
    <property type="match status" value="1"/>
</dbReference>
<evidence type="ECO:0000256" key="1">
    <source>
        <dbReference type="SAM" id="MobiDB-lite"/>
    </source>
</evidence>